<evidence type="ECO:0000313" key="7">
    <source>
        <dbReference type="EMBL" id="VUC35658.1"/>
    </source>
</evidence>
<feature type="domain" description="NWD NACHT-NTPase N-terminal" evidence="5">
    <location>
        <begin position="82"/>
        <end position="310"/>
    </location>
</feature>
<dbReference type="InterPro" id="IPR031359">
    <property type="entry name" value="NACHT_N"/>
</dbReference>
<dbReference type="PROSITE" id="PS50297">
    <property type="entry name" value="ANK_REP_REGION"/>
    <property type="match status" value="1"/>
</dbReference>
<feature type="repeat" description="ANK" evidence="2">
    <location>
        <begin position="1603"/>
        <end position="1643"/>
    </location>
</feature>
<dbReference type="EMBL" id="CABFNS010000917">
    <property type="protein sequence ID" value="VUC35658.1"/>
    <property type="molecule type" value="Genomic_DNA"/>
</dbReference>
<dbReference type="PROSITE" id="PS50088">
    <property type="entry name" value="ANK_REPEAT"/>
    <property type="match status" value="3"/>
</dbReference>
<dbReference type="Proteomes" id="UP000766486">
    <property type="component" value="Unassembled WGS sequence"/>
</dbReference>
<feature type="repeat" description="ANK" evidence="2">
    <location>
        <begin position="1372"/>
        <end position="1404"/>
    </location>
</feature>
<evidence type="ECO:0000256" key="1">
    <source>
        <dbReference type="ARBA" id="ARBA00022737"/>
    </source>
</evidence>
<dbReference type="Gene3D" id="1.25.40.20">
    <property type="entry name" value="Ankyrin repeat-containing domain"/>
    <property type="match status" value="3"/>
</dbReference>
<keyword evidence="3" id="KW-0175">Coiled coil</keyword>
<sequence length="1744" mass="197252">MGKHKGLSGFFHKLRGKKKPGSDTEPSQSTSVASSTTTSTLNVAEQHVSSNETPQTVAPEQATPSKPRILDDRPSVESISKQLWEQAYEKLMSEEEKLVVVYEKVLTQQLVLATDDKTEATLETQNVFADQQFDDKIAHMKQITQLSMDKANRHAKIQQGAGEALQIINSLTPIVSLAMGANPVASIAWAGISTALPPVQMIIRPLVAGKAMADGLTYVIQRLNIYFDFVHVLLQKPDETSSSQQARLREALTSKIADLYTALLRYEMQCVCYCYDTHPAVKALRAMVTLDDFEARLKGLKELESGVERDIGYFAISHSIEVPSMLKSANNQLDDMSQRLRALSDAQNLDRQEKEAAGKEEKQRAQKELTGKFKVADYEQVRDRITERVPGTCEWLRDHEKVQSWLESQASLLVISAGPGCGKSTLAKYFIEDVLPGCDPDATIAYFFFRETEGHRTVSVALSSLLHRILYENHKVAECLQGDIKKAIPDGSQTWNLSGLREIFNKVCQLSQRPRIICVVDALDECDPQELRSLGDLLLETIHHPYNESHPKINFLTTTRGYPEITELFEDKSNCIHLSADSTAESDQIQKDITLVLDHKVERMRNGTLSDSRKEMIKSALLDKSSGQRTYLWLDLVFQVLDRNFNNKASAWERLIHNPPKTVNKAYEDLLRRVNDTERVHLMLDLIVAAERPLSLRELNVALEMSDSQGDMLEIELELESDEDFKKWIIYECGFFLRIYNDQVYLIHQTAKDFLLADDASLKSKGDEASWYHSTTAAQANRALAKCCMSYLSPIQRSGLDEPYQKFKTSLKWFWSHREDIDFGYGSYTETDTSGCDKEFLYEDEADPYDYIQHIDVVKWLERKPPEIGFTFLPYSLTFWARHCSLSRPQKQRLADSTDAELFSLYRTLFKQDSGSQGAPLWYQWSGSSTPIRMSYTHRITHRLAEQLDPFSPEWPEEHLASALFAISFQVAQMLSMILEEHQHKSAVWEGHHSVLIRHAVDENSLECFKILLDNGFLEKSEEGIFKACLETAMEGDREGLVEPLLEYGRHHGFLDVIRGDGSLEAHLLSAFDMQNLALVEALFKFIDPKTDLSVFLKGPLLLAIRQGNLDMINFTLKHGVTVDSSEISTVFNSVTDGPFFSYESSSWSERDLLFNKLLDIGLTPNLVTLTHMEDHIRVFYVSKREEDATFSLRCRKTLVRWMSHLIKLGPFDEDQTKRIVAIAALCPVEPISSLEHLEHEPAGLNDVDLFGNPSFLAAYERSLAKKVADAGIDLCFEWTPLMLPLKSKVFWNFAFFLKAGAEVYDWMVFMAAMCSSGLPMALLFALNKIDSFDVWEFSEELNKSILEYAPWSWNWVYEYQTNMNLFWKCSEGDGLLHIATKVGSLYMMRLLLESGASVDAQNANGESPLHVAMFSVDRVRLLCEHGASVDLCDTNQRTPLHRGLYLDERHRLPESPMRSEEALEITKELLQRKANVEAQDFQGFTPLETMCWYHEPEQLQVVLEELQKVEGVLDNARPSLVTSVCSYANTQVGASGYHFSAYKCIPTLVQFGFDINAQDADGWTCLHHICKGPQLECDASLVIESIEKVLTLNVDVHIKDSSGQTPLHILAVISEELFGGLRAHEVFKVLVDAGIDVNAADDSGQTPLHVVARTSRHRVMGTVTQMAEELIKLGALVNNMDSLGQAPLEILHENMLEVDVDYEDPDLDELNELFRRNGATECTCKVCNPAMPSDLFQNLEIET</sequence>
<evidence type="ECO:0000259" key="6">
    <source>
        <dbReference type="Pfam" id="PF24883"/>
    </source>
</evidence>
<protein>
    <recommendedName>
        <fullName evidence="9">NWD NACHT-NTPase N-terminal domain-containing protein</fullName>
    </recommendedName>
</protein>
<dbReference type="SUPFAM" id="SSF52540">
    <property type="entry name" value="P-loop containing nucleoside triphosphate hydrolases"/>
    <property type="match status" value="1"/>
</dbReference>
<dbReference type="InterPro" id="IPR056884">
    <property type="entry name" value="NPHP3-like_N"/>
</dbReference>
<name>A0ABY6V0B0_BIOOC</name>
<evidence type="ECO:0000259" key="5">
    <source>
        <dbReference type="Pfam" id="PF17100"/>
    </source>
</evidence>
<dbReference type="InterPro" id="IPR036770">
    <property type="entry name" value="Ankyrin_rpt-contain_sf"/>
</dbReference>
<feature type="repeat" description="ANK" evidence="2">
    <location>
        <begin position="1644"/>
        <end position="1683"/>
    </location>
</feature>
<keyword evidence="2" id="KW-0040">ANK repeat</keyword>
<feature type="region of interest" description="Disordered" evidence="4">
    <location>
        <begin position="1"/>
        <end position="75"/>
    </location>
</feature>
<dbReference type="Gene3D" id="3.40.50.300">
    <property type="entry name" value="P-loop containing nucleotide triphosphate hydrolases"/>
    <property type="match status" value="1"/>
</dbReference>
<feature type="compositionally biased region" description="Basic residues" evidence="4">
    <location>
        <begin position="1"/>
        <end position="19"/>
    </location>
</feature>
<dbReference type="InterPro" id="IPR002110">
    <property type="entry name" value="Ankyrin_rpt"/>
</dbReference>
<feature type="domain" description="Nephrocystin 3-like N-terminal" evidence="6">
    <location>
        <begin position="391"/>
        <end position="560"/>
    </location>
</feature>
<evidence type="ECO:0000256" key="2">
    <source>
        <dbReference type="PROSITE-ProRule" id="PRU00023"/>
    </source>
</evidence>
<reference evidence="7 8" key="1">
    <citation type="submission" date="2019-06" db="EMBL/GenBank/DDBJ databases">
        <authorList>
            <person name="Broberg M."/>
        </authorList>
    </citation>
    <scope>NUCLEOTIDE SEQUENCE [LARGE SCALE GENOMIC DNA]</scope>
</reference>
<dbReference type="PANTHER" id="PTHR10039">
    <property type="entry name" value="AMELOGENIN"/>
    <property type="match status" value="1"/>
</dbReference>
<feature type="compositionally biased region" description="Low complexity" evidence="4">
    <location>
        <begin position="24"/>
        <end position="40"/>
    </location>
</feature>
<evidence type="ECO:0000313" key="8">
    <source>
        <dbReference type="Proteomes" id="UP000766486"/>
    </source>
</evidence>
<evidence type="ECO:0008006" key="9">
    <source>
        <dbReference type="Google" id="ProtNLM"/>
    </source>
</evidence>
<evidence type="ECO:0000256" key="4">
    <source>
        <dbReference type="SAM" id="MobiDB-lite"/>
    </source>
</evidence>
<organism evidence="7 8">
    <name type="scientific">Bionectria ochroleuca</name>
    <name type="common">Gliocladium roseum</name>
    <dbReference type="NCBI Taxonomy" id="29856"/>
    <lineage>
        <taxon>Eukaryota</taxon>
        <taxon>Fungi</taxon>
        <taxon>Dikarya</taxon>
        <taxon>Ascomycota</taxon>
        <taxon>Pezizomycotina</taxon>
        <taxon>Sordariomycetes</taxon>
        <taxon>Hypocreomycetidae</taxon>
        <taxon>Hypocreales</taxon>
        <taxon>Bionectriaceae</taxon>
        <taxon>Clonostachys</taxon>
    </lineage>
</organism>
<feature type="compositionally biased region" description="Polar residues" evidence="4">
    <location>
        <begin position="41"/>
        <end position="64"/>
    </location>
</feature>
<dbReference type="SMART" id="SM00248">
    <property type="entry name" value="ANK"/>
    <property type="match status" value="8"/>
</dbReference>
<gene>
    <name evidence="7" type="ORF">CLO192961_LOCUS425204</name>
</gene>
<dbReference type="Pfam" id="PF24883">
    <property type="entry name" value="NPHP3_N"/>
    <property type="match status" value="1"/>
</dbReference>
<proteinExistence type="predicted"/>
<keyword evidence="8" id="KW-1185">Reference proteome</keyword>
<evidence type="ECO:0000256" key="3">
    <source>
        <dbReference type="SAM" id="Coils"/>
    </source>
</evidence>
<comment type="caution">
    <text evidence="7">The sequence shown here is derived from an EMBL/GenBank/DDBJ whole genome shotgun (WGS) entry which is preliminary data.</text>
</comment>
<feature type="coiled-coil region" evidence="3">
    <location>
        <begin position="290"/>
        <end position="369"/>
    </location>
</feature>
<dbReference type="SUPFAM" id="SSF48403">
    <property type="entry name" value="Ankyrin repeat"/>
    <property type="match status" value="2"/>
</dbReference>
<dbReference type="Pfam" id="PF12796">
    <property type="entry name" value="Ank_2"/>
    <property type="match status" value="2"/>
</dbReference>
<dbReference type="InterPro" id="IPR027417">
    <property type="entry name" value="P-loop_NTPase"/>
</dbReference>
<keyword evidence="1" id="KW-0677">Repeat</keyword>
<dbReference type="Pfam" id="PF17100">
    <property type="entry name" value="NACHT_N"/>
    <property type="match status" value="1"/>
</dbReference>
<dbReference type="PANTHER" id="PTHR10039:SF14">
    <property type="entry name" value="NACHT DOMAIN-CONTAINING PROTEIN"/>
    <property type="match status" value="1"/>
</dbReference>
<accession>A0ABY6V0B0</accession>